<dbReference type="Pfam" id="PF00975">
    <property type="entry name" value="Thioesterase"/>
    <property type="match status" value="1"/>
</dbReference>
<dbReference type="EMBL" id="SRLH01000005">
    <property type="protein sequence ID" value="TGD57487.1"/>
    <property type="molecule type" value="Genomic_DNA"/>
</dbReference>
<protein>
    <submittedName>
        <fullName evidence="3">Thioesterase</fullName>
    </submittedName>
</protein>
<dbReference type="InterPro" id="IPR001031">
    <property type="entry name" value="Thioesterase"/>
</dbReference>
<dbReference type="PANTHER" id="PTHR11487">
    <property type="entry name" value="THIOESTERASE"/>
    <property type="match status" value="1"/>
</dbReference>
<dbReference type="OrthoDB" id="2213423at2"/>
<comment type="similarity">
    <text evidence="1">Belongs to the thioesterase family.</text>
</comment>
<proteinExistence type="inferred from homology"/>
<dbReference type="Proteomes" id="UP000297407">
    <property type="component" value="Unassembled WGS sequence"/>
</dbReference>
<dbReference type="InterPro" id="IPR029058">
    <property type="entry name" value="AB_hydrolase_fold"/>
</dbReference>
<accession>A0A4Z0L674</accession>
<evidence type="ECO:0000256" key="1">
    <source>
        <dbReference type="ARBA" id="ARBA00007169"/>
    </source>
</evidence>
<name>A0A4Z0L674_9FLAO</name>
<dbReference type="InterPro" id="IPR012223">
    <property type="entry name" value="TEII"/>
</dbReference>
<reference evidence="3 4" key="1">
    <citation type="submission" date="2019-04" db="EMBL/GenBank/DDBJ databases">
        <title>Flavobacterium sp. strain DS2-A Genome sequencing and assembly.</title>
        <authorList>
            <person name="Kim I."/>
        </authorList>
    </citation>
    <scope>NUCLEOTIDE SEQUENCE [LARGE SCALE GENOMIC DNA]</scope>
    <source>
        <strain evidence="3 4">DS2-A</strain>
    </source>
</reference>
<evidence type="ECO:0000313" key="3">
    <source>
        <dbReference type="EMBL" id="TGD57487.1"/>
    </source>
</evidence>
<gene>
    <name evidence="3" type="ORF">E4635_09845</name>
</gene>
<dbReference type="AlphaFoldDB" id="A0A4Z0L674"/>
<dbReference type="GO" id="GO:0008610">
    <property type="term" value="P:lipid biosynthetic process"/>
    <property type="evidence" value="ECO:0007669"/>
    <property type="project" value="TreeGrafter"/>
</dbReference>
<dbReference type="PANTHER" id="PTHR11487:SF0">
    <property type="entry name" value="S-ACYL FATTY ACID SYNTHASE THIOESTERASE, MEDIUM CHAIN"/>
    <property type="match status" value="1"/>
</dbReference>
<comment type="caution">
    <text evidence="3">The sequence shown here is derived from an EMBL/GenBank/DDBJ whole genome shotgun (WGS) entry which is preliminary data.</text>
</comment>
<evidence type="ECO:0000259" key="2">
    <source>
        <dbReference type="Pfam" id="PF00975"/>
    </source>
</evidence>
<dbReference type="Gene3D" id="3.40.50.1820">
    <property type="entry name" value="alpha/beta hydrolase"/>
    <property type="match status" value="1"/>
</dbReference>
<feature type="domain" description="Thioesterase" evidence="2">
    <location>
        <begin position="2"/>
        <end position="225"/>
    </location>
</feature>
<dbReference type="SUPFAM" id="SSF53474">
    <property type="entry name" value="alpha/beta-Hydrolases"/>
    <property type="match status" value="1"/>
</dbReference>
<organism evidence="3 4">
    <name type="scientific">Flavobacterium humi</name>
    <dbReference type="NCBI Taxonomy" id="2562683"/>
    <lineage>
        <taxon>Bacteria</taxon>
        <taxon>Pseudomonadati</taxon>
        <taxon>Bacteroidota</taxon>
        <taxon>Flavobacteriia</taxon>
        <taxon>Flavobacteriales</taxon>
        <taxon>Flavobacteriaceae</taxon>
        <taxon>Flavobacterium</taxon>
    </lineage>
</organism>
<sequence length="240" mass="27378">MQLFVLHFAGGSTYSFDFLKKHLKTDIEFLPLELPGRGKRSTEKLIKAKQEAIEDYLGQILKLRDGSPFIVYGHSMGATLGLSVVSGLEKRGHFPEQLIVSGNSGPGSKKEREIVRYLLNDTEFKEELRYLGGVPEEVLTDEELFDYFAPIIRADFECLEKDTALEKGILITTPIYAIMGTEEETCSEIENWDRFTTSRLKHKILEGNHFFLYNHAEEIAKIVRSSFITRKEPLLDLKIS</sequence>
<evidence type="ECO:0000313" key="4">
    <source>
        <dbReference type="Proteomes" id="UP000297407"/>
    </source>
</evidence>
<dbReference type="RefSeq" id="WP_135526478.1">
    <property type="nucleotide sequence ID" value="NZ_SRLH01000005.1"/>
</dbReference>
<keyword evidence="4" id="KW-1185">Reference proteome</keyword>